<evidence type="ECO:0000313" key="3">
    <source>
        <dbReference type="Proteomes" id="UP001153069"/>
    </source>
</evidence>
<dbReference type="OrthoDB" id="75724at2759"/>
<dbReference type="InterPro" id="IPR036865">
    <property type="entry name" value="CRAL-TRIO_dom_sf"/>
</dbReference>
<feature type="compositionally biased region" description="Basic and acidic residues" evidence="1">
    <location>
        <begin position="14"/>
        <end position="23"/>
    </location>
</feature>
<dbReference type="AlphaFoldDB" id="A0A9N8HLI2"/>
<dbReference type="EMBL" id="CAICTM010000684">
    <property type="protein sequence ID" value="CAB9514948.1"/>
    <property type="molecule type" value="Genomic_DNA"/>
</dbReference>
<evidence type="ECO:0000313" key="2">
    <source>
        <dbReference type="EMBL" id="CAB9514948.1"/>
    </source>
</evidence>
<evidence type="ECO:0000256" key="1">
    <source>
        <dbReference type="SAM" id="MobiDB-lite"/>
    </source>
</evidence>
<comment type="caution">
    <text evidence="2">The sequence shown here is derived from an EMBL/GenBank/DDBJ whole genome shotgun (WGS) entry which is preliminary data.</text>
</comment>
<protein>
    <submittedName>
        <fullName evidence="2">Uncharacterized protein</fullName>
    </submittedName>
</protein>
<gene>
    <name evidence="2" type="ORF">SEMRO_685_G186950.1</name>
</gene>
<keyword evidence="3" id="KW-1185">Reference proteome</keyword>
<accession>A0A9N8HLI2</accession>
<feature type="region of interest" description="Disordered" evidence="1">
    <location>
        <begin position="1"/>
        <end position="23"/>
    </location>
</feature>
<proteinExistence type="predicted"/>
<reference evidence="2" key="1">
    <citation type="submission" date="2020-06" db="EMBL/GenBank/DDBJ databases">
        <authorList>
            <consortium name="Plant Systems Biology data submission"/>
        </authorList>
    </citation>
    <scope>NUCLEOTIDE SEQUENCE</scope>
    <source>
        <strain evidence="2">D6</strain>
    </source>
</reference>
<sequence length="275" mass="32035">MERQAQRTGGDNRLGIDDPRRMDLSPEEKRHAIAIKQAIEGTAEMDNLSDFFYCQFALIEGSNVERALERVKQLQALREEYKIMDTLTDGCQVLEAFIQLSPQHVLSYEFNGNSYTMMVNLKGFQPKTDLSTPEKFRTWIMGTYYMHHCFCPDFETIRQGVSFYVECHGYDGSQHINMKFLKRVWTECFPAYPFRVQKSHHFHTSTMCNMMIATFKRIIPANMGTDKIKVGCKAPMYLDEIYLSPSVEVSNQKTLQQWKAALAKRYRNEHTFSLL</sequence>
<dbReference type="Proteomes" id="UP001153069">
    <property type="component" value="Unassembled WGS sequence"/>
</dbReference>
<name>A0A9N8HLI2_9STRA</name>
<dbReference type="Gene3D" id="3.40.525.10">
    <property type="entry name" value="CRAL-TRIO lipid binding domain"/>
    <property type="match status" value="1"/>
</dbReference>
<organism evidence="2 3">
    <name type="scientific">Seminavis robusta</name>
    <dbReference type="NCBI Taxonomy" id="568900"/>
    <lineage>
        <taxon>Eukaryota</taxon>
        <taxon>Sar</taxon>
        <taxon>Stramenopiles</taxon>
        <taxon>Ochrophyta</taxon>
        <taxon>Bacillariophyta</taxon>
        <taxon>Bacillariophyceae</taxon>
        <taxon>Bacillariophycidae</taxon>
        <taxon>Naviculales</taxon>
        <taxon>Naviculaceae</taxon>
        <taxon>Seminavis</taxon>
    </lineage>
</organism>